<evidence type="ECO:0000313" key="4">
    <source>
        <dbReference type="EMBL" id="CAK9176404.1"/>
    </source>
</evidence>
<gene>
    <name evidence="4" type="ORF">ILEXP_LOCUS46261</name>
</gene>
<evidence type="ECO:0000259" key="2">
    <source>
        <dbReference type="Pfam" id="PF12552"/>
    </source>
</evidence>
<dbReference type="InterPro" id="IPR022212">
    <property type="entry name" value="DUF3741"/>
</dbReference>
<dbReference type="AlphaFoldDB" id="A0ABC8U3R6"/>
<dbReference type="InterPro" id="IPR025486">
    <property type="entry name" value="DUF4378"/>
</dbReference>
<feature type="domain" description="DUF4378" evidence="3">
    <location>
        <begin position="768"/>
        <end position="917"/>
    </location>
</feature>
<sequence length="947" mass="107366">MAKRSLRRPLRHEKDQTGCIWGLISILDFRHGRPTRKLLSDRRRGSRHAFGSGYSRAKVDMVTNFEEKCQSIKDGEERKTATADAVKTSVKELVQEEMCNEEGSKKHTNSPEAELKQFDLEHGDHARRSHKQINKNCNKSCDMPICNIDASRFLEPENSSHQIVRRKKSINLDLVKTEELCHQIHQKSTNSVKLDWHDDLDMQSNQAHSCFQEKITTAIKVIIDQRFTNEKHLTNDGKTDHSKEFTDALQMLSSNKELLFKLVEDPKSPLVKCIQELENAQLDEDQTSKSLVGLDMLEEKPTNSRPDELVNRKRRNFFRRRSRSRENISRSGNETCPPSRRIVILKPGPAGLRNSDTEINVSTSLQSGYTMEKRVHSERNASLFSFTEIKRKLKHAMGKEQHGISLDSTIYRFPPIHQNLGDGEKGVGGESTGWSSPNRNHFYTEKFVKPSIGVKKRDKINKSRAFETSMSSETSGYPRQGVSNIYIEAKKHLSEMLINGDENAALISGQLPETLGRILSLPEYNFSPSSSPGKDNEHGFVTAQMRLSPHSNFKMVNKNPLREKPAVYQSSSLQNFESQPRITDDNPDEKLPSPNSIPGLSCEVNRDSSEEETLFSTRDEICSQGVVEILNPTDTGYQENGKTLDVSHEASGSLVIRDVQDCDTAEVSDEDFEEVQVLSSPSVSPSSTSVTRKIEGPESTIDRLERPSPISVLEQLYVDDDISPASTIVRPVESALQPLQIHFEEQLSSATEQGICARTSMEEEESAFEYVEAVLLGSDLNWDEFLWRWLSLDEVLDPSLFDEVELFSNRSCHDQKLLFDCTNEVLKEICEHYFGCFPRISSFKQGIRPVPRSMNLIHEVWEGVEWHLLQKVPHPRSLDRLVGKDLAKSRTWIDLRFETGHTGVEIGKVILEELMEDVILSLVKDSPEEGFPMLLDRLNGSESTVNA</sequence>
<dbReference type="Pfam" id="PF12552">
    <property type="entry name" value="DUF3741"/>
    <property type="match status" value="1"/>
</dbReference>
<feature type="compositionally biased region" description="Polar residues" evidence="1">
    <location>
        <begin position="569"/>
        <end position="581"/>
    </location>
</feature>
<reference evidence="4 5" key="1">
    <citation type="submission" date="2024-02" db="EMBL/GenBank/DDBJ databases">
        <authorList>
            <person name="Vignale AGUSTIN F."/>
            <person name="Sosa J E."/>
            <person name="Modenutti C."/>
        </authorList>
    </citation>
    <scope>NUCLEOTIDE SEQUENCE [LARGE SCALE GENOMIC DNA]</scope>
</reference>
<dbReference type="Proteomes" id="UP001642360">
    <property type="component" value="Unassembled WGS sequence"/>
</dbReference>
<dbReference type="PANTHER" id="PTHR47212">
    <property type="entry name" value="ADHESIN-LIKE PROTEIN, PUTATIVE (DUF3741)-RELATED"/>
    <property type="match status" value="1"/>
</dbReference>
<dbReference type="EMBL" id="CAUOFW020006828">
    <property type="protein sequence ID" value="CAK9176404.1"/>
    <property type="molecule type" value="Genomic_DNA"/>
</dbReference>
<comment type="caution">
    <text evidence="4">The sequence shown here is derived from an EMBL/GenBank/DDBJ whole genome shotgun (WGS) entry which is preliminary data.</text>
</comment>
<evidence type="ECO:0008006" key="6">
    <source>
        <dbReference type="Google" id="ProtNLM"/>
    </source>
</evidence>
<proteinExistence type="predicted"/>
<dbReference type="Pfam" id="PF14309">
    <property type="entry name" value="DUF4378"/>
    <property type="match status" value="1"/>
</dbReference>
<evidence type="ECO:0000313" key="5">
    <source>
        <dbReference type="Proteomes" id="UP001642360"/>
    </source>
</evidence>
<dbReference type="PANTHER" id="PTHR47212:SF4">
    <property type="entry name" value="ADHESIN-LIKE PROTEIN, PUTATIVE (DUF3741)-RELATED"/>
    <property type="match status" value="1"/>
</dbReference>
<organism evidence="4 5">
    <name type="scientific">Ilex paraguariensis</name>
    <name type="common">yerba mate</name>
    <dbReference type="NCBI Taxonomy" id="185542"/>
    <lineage>
        <taxon>Eukaryota</taxon>
        <taxon>Viridiplantae</taxon>
        <taxon>Streptophyta</taxon>
        <taxon>Embryophyta</taxon>
        <taxon>Tracheophyta</taxon>
        <taxon>Spermatophyta</taxon>
        <taxon>Magnoliopsida</taxon>
        <taxon>eudicotyledons</taxon>
        <taxon>Gunneridae</taxon>
        <taxon>Pentapetalae</taxon>
        <taxon>asterids</taxon>
        <taxon>campanulids</taxon>
        <taxon>Aquifoliales</taxon>
        <taxon>Aquifoliaceae</taxon>
        <taxon>Ilex</taxon>
    </lineage>
</organism>
<accession>A0ABC8U3R6</accession>
<protein>
    <recommendedName>
        <fullName evidence="6">DUF4378 domain-containing protein</fullName>
    </recommendedName>
</protein>
<feature type="compositionally biased region" description="Basic and acidic residues" evidence="1">
    <location>
        <begin position="582"/>
        <end position="591"/>
    </location>
</feature>
<feature type="region of interest" description="Disordered" evidence="1">
    <location>
        <begin position="569"/>
        <end position="603"/>
    </location>
</feature>
<evidence type="ECO:0000256" key="1">
    <source>
        <dbReference type="SAM" id="MobiDB-lite"/>
    </source>
</evidence>
<feature type="region of interest" description="Disordered" evidence="1">
    <location>
        <begin position="322"/>
        <end position="341"/>
    </location>
</feature>
<name>A0ABC8U3R6_9AQUA</name>
<keyword evidence="5" id="KW-1185">Reference proteome</keyword>
<feature type="domain" description="DUF3741" evidence="2">
    <location>
        <begin position="224"/>
        <end position="268"/>
    </location>
</feature>
<evidence type="ECO:0000259" key="3">
    <source>
        <dbReference type="Pfam" id="PF14309"/>
    </source>
</evidence>